<dbReference type="Pfam" id="PF01483">
    <property type="entry name" value="P_proprotein"/>
    <property type="match status" value="1"/>
</dbReference>
<keyword evidence="6" id="KW-1185">Reference proteome</keyword>
<dbReference type="Proteomes" id="UP000094936">
    <property type="component" value="Unassembled WGS sequence"/>
</dbReference>
<dbReference type="EMBL" id="LYBM01000055">
    <property type="protein sequence ID" value="ODA30256.1"/>
    <property type="molecule type" value="Genomic_DNA"/>
</dbReference>
<dbReference type="GO" id="GO:0006508">
    <property type="term" value="P:proteolysis"/>
    <property type="evidence" value="ECO:0007669"/>
    <property type="project" value="UniProtKB-KW"/>
</dbReference>
<name>A0A1C3EAI4_9GAMM</name>
<feature type="chain" id="PRO_5008672921" description="P/Homo B domain-containing protein" evidence="3">
    <location>
        <begin position="23"/>
        <end position="764"/>
    </location>
</feature>
<evidence type="ECO:0000259" key="4">
    <source>
        <dbReference type="PROSITE" id="PS51829"/>
    </source>
</evidence>
<dbReference type="SUPFAM" id="SSF52096">
    <property type="entry name" value="ClpP/crotonase"/>
    <property type="match status" value="1"/>
</dbReference>
<evidence type="ECO:0000313" key="5">
    <source>
        <dbReference type="EMBL" id="ODA30256.1"/>
    </source>
</evidence>
<dbReference type="OrthoDB" id="3275712at2"/>
<dbReference type="Gene3D" id="2.60.120.260">
    <property type="entry name" value="Galactose-binding domain-like"/>
    <property type="match status" value="1"/>
</dbReference>
<gene>
    <name evidence="5" type="ORF">A8L45_20510</name>
</gene>
<sequence>MKLSALSSALLVALSFSGSAYAEVQVDRLENVRDLMTFNPLSDQEKVELFDQASLLINDIYVNKEQKNNYYGVSPTYAGHVDPDEAMAKIKAKLADLSTEEFYKELHLTFASQRDLHLTYVFPFPYRAFTSFLPLTMTRMEGNEVRISTLSDQYLTGDYLNGQLAPSVGDVLVAYNGKTVEQILKEKQTVAQGSNNYGGFVRALSLLTRAPQSTKLAPEQNEAVLTLKREATGETYDVTLPWLVTWDDAALAAAPQNAVADIPTVADLAIAKDSYQEKVNKLNKQFGMQQASYFDLNPTGEPILNWAIIPKDGKKVGYMKLDSFVPVNGPEKMIGELINLIHYKMADTDSLIIDVRDNPGGYILIADIMSQMFIPGKAEVGDFKIVNSDVNKPIVDFLAQYDLNVDMSNGGKYSNLFQFTSDEVANSIGQLYYNPVAVLSNAKSYSAGDMFTCAMQDNGAAVVYGEDPQTGAGGANVFRHDFLSSVIGGDFKPLPDSSNITVSWGQALREKYYKNNLIEDYGCTASVDVSLEPMDLKTGNKGQFDKIMTDLLSKPAPRSYYKINGNNDRVLPMPKQAPSLSLQVKNVEHVALYVNGQLFNKKSVYAYGPEKTVVLPLVDGMQSGDTYELTVVGLDGGNQPLWNTKRIVVTQGSVYENNTSYPIPDANSGGVTSTIDVTESGTPGKVKVSVDISHTYIADLRVTLTSPAGTEFVIHNNDGGAGDDIVKTVEFDTGSEDVAGVWSLKAVDRIGFDTGTINSWKLAL</sequence>
<dbReference type="PROSITE" id="PS51829">
    <property type="entry name" value="P_HOMO_B"/>
    <property type="match status" value="1"/>
</dbReference>
<dbReference type="SUPFAM" id="SSF49785">
    <property type="entry name" value="Galactose-binding domain-like"/>
    <property type="match status" value="1"/>
</dbReference>
<feature type="domain" description="P/Homo B" evidence="4">
    <location>
        <begin position="648"/>
        <end position="764"/>
    </location>
</feature>
<dbReference type="InterPro" id="IPR029045">
    <property type="entry name" value="ClpP/crotonase-like_dom_sf"/>
</dbReference>
<dbReference type="InterPro" id="IPR008979">
    <property type="entry name" value="Galactose-bd-like_sf"/>
</dbReference>
<reference evidence="5 6" key="1">
    <citation type="submission" date="2016-05" db="EMBL/GenBank/DDBJ databases">
        <title>Genomic Taxonomy of the Vibrionaceae.</title>
        <authorList>
            <person name="Gomez-Gil B."/>
            <person name="Enciso-Ibarra J."/>
        </authorList>
    </citation>
    <scope>NUCLEOTIDE SEQUENCE [LARGE SCALE GENOMIC DNA]</scope>
    <source>
        <strain evidence="5 6">CAIM 1920</strain>
    </source>
</reference>
<organism evidence="5 6">
    <name type="scientific">Veronia pacifica</name>
    <dbReference type="NCBI Taxonomy" id="1080227"/>
    <lineage>
        <taxon>Bacteria</taxon>
        <taxon>Pseudomonadati</taxon>
        <taxon>Pseudomonadota</taxon>
        <taxon>Gammaproteobacteria</taxon>
        <taxon>Vibrionales</taxon>
        <taxon>Vibrionaceae</taxon>
        <taxon>Veronia</taxon>
    </lineage>
</organism>
<protein>
    <recommendedName>
        <fullName evidence="4">P/Homo B domain-containing protein</fullName>
    </recommendedName>
</protein>
<dbReference type="AlphaFoldDB" id="A0A1C3EAI4"/>
<comment type="caution">
    <text evidence="5">The sequence shown here is derived from an EMBL/GenBank/DDBJ whole genome shotgun (WGS) entry which is preliminary data.</text>
</comment>
<dbReference type="Pfam" id="PF03572">
    <property type="entry name" value="Peptidase_S41"/>
    <property type="match status" value="1"/>
</dbReference>
<dbReference type="RefSeq" id="WP_068905227.1">
    <property type="nucleotide sequence ID" value="NZ_JBHUIF010000015.1"/>
</dbReference>
<evidence type="ECO:0000256" key="2">
    <source>
        <dbReference type="ARBA" id="ARBA00022801"/>
    </source>
</evidence>
<accession>A0A1C3EAI4</accession>
<evidence type="ECO:0000256" key="1">
    <source>
        <dbReference type="ARBA" id="ARBA00022670"/>
    </source>
</evidence>
<dbReference type="PANTHER" id="PTHR32060">
    <property type="entry name" value="TAIL-SPECIFIC PROTEASE"/>
    <property type="match status" value="1"/>
</dbReference>
<dbReference type="Gene3D" id="3.90.226.10">
    <property type="entry name" value="2-enoyl-CoA Hydratase, Chain A, domain 1"/>
    <property type="match status" value="1"/>
</dbReference>
<evidence type="ECO:0000313" key="6">
    <source>
        <dbReference type="Proteomes" id="UP000094936"/>
    </source>
</evidence>
<keyword evidence="2" id="KW-0378">Hydrolase</keyword>
<feature type="signal peptide" evidence="3">
    <location>
        <begin position="1"/>
        <end position="22"/>
    </location>
</feature>
<dbReference type="InterPro" id="IPR005151">
    <property type="entry name" value="Tail-specific_protease"/>
</dbReference>
<dbReference type="InterPro" id="IPR002884">
    <property type="entry name" value="P_dom"/>
</dbReference>
<keyword evidence="3" id="KW-0732">Signal</keyword>
<proteinExistence type="predicted"/>
<evidence type="ECO:0000256" key="3">
    <source>
        <dbReference type="SAM" id="SignalP"/>
    </source>
</evidence>
<keyword evidence="1" id="KW-0645">Protease</keyword>
<dbReference type="PANTHER" id="PTHR32060:SF22">
    <property type="entry name" value="CARBOXYL-TERMINAL-PROCESSING PEPTIDASE 3, CHLOROPLASTIC"/>
    <property type="match status" value="1"/>
</dbReference>
<dbReference type="CDD" id="cd06567">
    <property type="entry name" value="Peptidase_S41"/>
    <property type="match status" value="1"/>
</dbReference>
<dbReference type="STRING" id="1080227.A8L45_20510"/>
<dbReference type="GO" id="GO:0004252">
    <property type="term" value="F:serine-type endopeptidase activity"/>
    <property type="evidence" value="ECO:0007669"/>
    <property type="project" value="InterPro"/>
</dbReference>